<dbReference type="Pfam" id="PF16140">
    <property type="entry name" value="DUF4848"/>
    <property type="match status" value="1"/>
</dbReference>
<dbReference type="RefSeq" id="WP_073170160.1">
    <property type="nucleotide sequence ID" value="NZ_FQZE01000020.1"/>
</dbReference>
<proteinExistence type="predicted"/>
<evidence type="ECO:0000313" key="1">
    <source>
        <dbReference type="EMBL" id="SHJ46386.1"/>
    </source>
</evidence>
<evidence type="ECO:0000313" key="2">
    <source>
        <dbReference type="Proteomes" id="UP000184050"/>
    </source>
</evidence>
<reference evidence="1 2" key="1">
    <citation type="submission" date="2016-11" db="EMBL/GenBank/DDBJ databases">
        <authorList>
            <person name="Jaros S."/>
            <person name="Januszkiewicz K."/>
            <person name="Wedrychowicz H."/>
        </authorList>
    </citation>
    <scope>NUCLEOTIDE SEQUENCE [LARGE SCALE GENOMIC DNA]</scope>
    <source>
        <strain evidence="1 2">DSM 27063</strain>
    </source>
</reference>
<keyword evidence="2" id="KW-1185">Reference proteome</keyword>
<organism evidence="1 2">
    <name type="scientific">Tangfeifania diversioriginum</name>
    <dbReference type="NCBI Taxonomy" id="1168035"/>
    <lineage>
        <taxon>Bacteria</taxon>
        <taxon>Pseudomonadati</taxon>
        <taxon>Bacteroidota</taxon>
        <taxon>Bacteroidia</taxon>
        <taxon>Marinilabiliales</taxon>
        <taxon>Prolixibacteraceae</taxon>
        <taxon>Tangfeifania</taxon>
    </lineage>
</organism>
<protein>
    <submittedName>
        <fullName evidence="1">Uncharacterized protein</fullName>
    </submittedName>
</protein>
<dbReference type="InterPro" id="IPR032318">
    <property type="entry name" value="DUF4848"/>
</dbReference>
<name>A0A1M6JI78_9BACT</name>
<sequence length="369" mass="42617">MAAVIAAFGGCQKEELTDRQLTEEEEQPQEVVQPDVYVENGYLAFKNIEAVDSTILLLNKMTASEKEAWENQLGFKSARAEFDALFEEYDKLPTYEAFLAFKEKYKDKLKFNENDPDDYSIDYPYATDYFIPVLNNKGLVKIGESLVKYTKSEHIVIKNGNINALNNLEENVEKGDVFVYPKLRLKSTYNEDDLIHDFPEDHPSGSIYKWHKIEGITGRRLNNELRIDRYRYSEYNYQTNQLDWVRGYNVYFKQRGQKNGWLGWKDYNTTYIFDDLAVKVGNEPTSEFNPYSPVVSPEVKPHATIGLYWYVHRMPDAGYVPPLLSIPDVSISILTSFRGFGVDELYNVDHTEHSGFPGTSIPYNPVPGY</sequence>
<dbReference type="EMBL" id="FQZE01000020">
    <property type="protein sequence ID" value="SHJ46386.1"/>
    <property type="molecule type" value="Genomic_DNA"/>
</dbReference>
<dbReference type="Proteomes" id="UP000184050">
    <property type="component" value="Unassembled WGS sequence"/>
</dbReference>
<dbReference type="OrthoDB" id="752149at2"/>
<dbReference type="STRING" id="1168035.SAMN05444280_12035"/>
<gene>
    <name evidence="1" type="ORF">SAMN05444280_12035</name>
</gene>
<dbReference type="AlphaFoldDB" id="A0A1M6JI78"/>
<accession>A0A1M6JI78</accession>